<keyword evidence="6" id="KW-0029">Amino-acid transport</keyword>
<evidence type="ECO:0000256" key="4">
    <source>
        <dbReference type="ARBA" id="ARBA00022554"/>
    </source>
</evidence>
<feature type="transmembrane region" description="Helical" evidence="10">
    <location>
        <begin position="228"/>
        <end position="246"/>
    </location>
</feature>
<dbReference type="RefSeq" id="XP_037142310.1">
    <property type="nucleotide sequence ID" value="XM_037286415.1"/>
</dbReference>
<feature type="transmembrane region" description="Helical" evidence="10">
    <location>
        <begin position="477"/>
        <end position="496"/>
    </location>
</feature>
<evidence type="ECO:0000256" key="10">
    <source>
        <dbReference type="SAM" id="Phobius"/>
    </source>
</evidence>
<evidence type="ECO:0000256" key="7">
    <source>
        <dbReference type="ARBA" id="ARBA00022989"/>
    </source>
</evidence>
<keyword evidence="8 10" id="KW-0472">Membrane</keyword>
<dbReference type="InterPro" id="IPR013057">
    <property type="entry name" value="AA_transpt_TM"/>
</dbReference>
<feature type="transmembrane region" description="Helical" evidence="10">
    <location>
        <begin position="442"/>
        <end position="465"/>
    </location>
</feature>
<dbReference type="PANTHER" id="PTHR22950">
    <property type="entry name" value="AMINO ACID TRANSPORTER"/>
    <property type="match status" value="1"/>
</dbReference>
<feature type="transmembrane region" description="Helical" evidence="10">
    <location>
        <begin position="530"/>
        <end position="550"/>
    </location>
</feature>
<organism evidence="12 13">
    <name type="scientific">Zygotorulaspora mrakii</name>
    <name type="common">Zygosaccharomyces mrakii</name>
    <dbReference type="NCBI Taxonomy" id="42260"/>
    <lineage>
        <taxon>Eukaryota</taxon>
        <taxon>Fungi</taxon>
        <taxon>Dikarya</taxon>
        <taxon>Ascomycota</taxon>
        <taxon>Saccharomycotina</taxon>
        <taxon>Saccharomycetes</taxon>
        <taxon>Saccharomycetales</taxon>
        <taxon>Saccharomycetaceae</taxon>
        <taxon>Zygotorulaspora</taxon>
    </lineage>
</organism>
<feature type="region of interest" description="Disordered" evidence="9">
    <location>
        <begin position="1"/>
        <end position="27"/>
    </location>
</feature>
<keyword evidence="3" id="KW-0813">Transport</keyword>
<evidence type="ECO:0000259" key="11">
    <source>
        <dbReference type="Pfam" id="PF01490"/>
    </source>
</evidence>
<dbReference type="Proteomes" id="UP000509704">
    <property type="component" value="Chromosome 1"/>
</dbReference>
<keyword evidence="13" id="KW-1185">Reference proteome</keyword>
<protein>
    <recommendedName>
        <fullName evidence="11">Amino acid transporter transmembrane domain-containing protein</fullName>
    </recommendedName>
</protein>
<keyword evidence="7 10" id="KW-1133">Transmembrane helix</keyword>
<feature type="compositionally biased region" description="Low complexity" evidence="9">
    <location>
        <begin position="11"/>
        <end position="25"/>
    </location>
</feature>
<comment type="similarity">
    <text evidence="2">Belongs to the amino acid/polyamine transporter 2 family.</text>
</comment>
<comment type="subcellular location">
    <subcellularLocation>
        <location evidence="1">Vacuole membrane</location>
        <topology evidence="1">Multi-pass membrane protein</topology>
    </subcellularLocation>
</comment>
<evidence type="ECO:0000256" key="5">
    <source>
        <dbReference type="ARBA" id="ARBA00022692"/>
    </source>
</evidence>
<evidence type="ECO:0000256" key="6">
    <source>
        <dbReference type="ARBA" id="ARBA00022970"/>
    </source>
</evidence>
<name>A0A7H9AYD0_ZYGMR</name>
<dbReference type="OrthoDB" id="655540at2759"/>
<feature type="compositionally biased region" description="Polar residues" evidence="9">
    <location>
        <begin position="1"/>
        <end position="10"/>
    </location>
</feature>
<dbReference type="AlphaFoldDB" id="A0A7H9AYD0"/>
<reference evidence="12 13" key="1">
    <citation type="submission" date="2020-07" db="EMBL/GenBank/DDBJ databases">
        <title>The yeast mating-type switching endonuclease HO is a domesticated member of an unorthodox homing genetic element family.</title>
        <authorList>
            <person name="Coughlan A.Y."/>
            <person name="Lombardi L."/>
            <person name="Braun-Galleani S."/>
            <person name="Martos A.R."/>
            <person name="Galeote V."/>
            <person name="Bigey F."/>
            <person name="Dequin S."/>
            <person name="Byrne K.P."/>
            <person name="Wolfe K.H."/>
        </authorList>
    </citation>
    <scope>NUCLEOTIDE SEQUENCE [LARGE SCALE GENOMIC DNA]</scope>
    <source>
        <strain evidence="12 13">NRRL Y-6702</strain>
    </source>
</reference>
<feature type="transmembrane region" description="Helical" evidence="10">
    <location>
        <begin position="336"/>
        <end position="356"/>
    </location>
</feature>
<keyword evidence="5 10" id="KW-0812">Transmembrane</keyword>
<dbReference type="GO" id="GO:0005774">
    <property type="term" value="C:vacuolar membrane"/>
    <property type="evidence" value="ECO:0007669"/>
    <property type="project" value="UniProtKB-SubCell"/>
</dbReference>
<dbReference type="GeneID" id="59234218"/>
<feature type="transmembrane region" description="Helical" evidence="10">
    <location>
        <begin position="401"/>
        <end position="421"/>
    </location>
</feature>
<accession>A0A7H9AYD0</accession>
<evidence type="ECO:0000256" key="3">
    <source>
        <dbReference type="ARBA" id="ARBA00022448"/>
    </source>
</evidence>
<dbReference type="KEGG" id="zmk:HG535_0A05230"/>
<feature type="transmembrane region" description="Helical" evidence="10">
    <location>
        <begin position="300"/>
        <end position="321"/>
    </location>
</feature>
<sequence length="614" mass="66798">MAQSSEQRPLNGSSSNGNNDGMTSSHPHVTYVSIPIHRNSDYGEEIDQPGSFGTFHTRRQSILDQPIGSFRGVNSLSRFATSLRRANSFRHIDVRPDVERNYFEDSNDELYDPETMAPSHDGRRLSVAISKAGNISVRPSITNFDNSIRQSGTRETEDYGSTGFLHQHDNSSLYRPAFSISDSIGGIGSNVGGGQVGDVESIMVKRVNRGDGEVVTILAGQSTGPQTIFNSINVLIGIGLFALPLGLKHAGWIPGTFLLVLLALGTFCSAELLSRCLDTDPTMISYADLGYAAFGSKGRALISCLFTLDLLGCGVSLIILFGDSLNALFPKYSSNFYKIIGFFAVTPPVFIPLSILSNISFLGIMSTVGTVLLVTFCGIWKKSAPGSLIEPMPTHLWPSNLKDFCLSIGLLSACWGGHAVFPNLKSDMRHPEKFKDCLKQTYKITTFVDIGTAIVGFLMFGGTVFDEITRNILLTEGYPQFVYVLLSVLMSIIPIAKTPLNARPIISVLDIITGVQGMQNKPDKPFAKKFLVIFNRIFINALFVLIAILFPKFDKLIAFLGAGLCFAICLILPCMFYIRICKATIRPWEKVLCHVTIGVSAALAILGVGAAIIS</sequence>
<feature type="transmembrane region" description="Helical" evidence="10">
    <location>
        <begin position="252"/>
        <end position="273"/>
    </location>
</feature>
<evidence type="ECO:0000313" key="13">
    <source>
        <dbReference type="Proteomes" id="UP000509704"/>
    </source>
</evidence>
<dbReference type="PANTHER" id="PTHR22950:SF692">
    <property type="entry name" value="TRANSMEMBRANE AMINO ACID TRANSPORTER FAMILY PROTEIN"/>
    <property type="match status" value="1"/>
</dbReference>
<evidence type="ECO:0000256" key="9">
    <source>
        <dbReference type="SAM" id="MobiDB-lite"/>
    </source>
</evidence>
<dbReference type="Pfam" id="PF01490">
    <property type="entry name" value="Aa_trans"/>
    <property type="match status" value="1"/>
</dbReference>
<dbReference type="GO" id="GO:0015179">
    <property type="term" value="F:L-amino acid transmembrane transporter activity"/>
    <property type="evidence" value="ECO:0007669"/>
    <property type="project" value="TreeGrafter"/>
</dbReference>
<dbReference type="EMBL" id="CP058604">
    <property type="protein sequence ID" value="QLG70582.1"/>
    <property type="molecule type" value="Genomic_DNA"/>
</dbReference>
<evidence type="ECO:0000256" key="1">
    <source>
        <dbReference type="ARBA" id="ARBA00004128"/>
    </source>
</evidence>
<keyword evidence="4" id="KW-0926">Vacuole</keyword>
<feature type="transmembrane region" description="Helical" evidence="10">
    <location>
        <begin position="361"/>
        <end position="381"/>
    </location>
</feature>
<evidence type="ECO:0000256" key="8">
    <source>
        <dbReference type="ARBA" id="ARBA00023136"/>
    </source>
</evidence>
<gene>
    <name evidence="12" type="ORF">HG535_0A05230</name>
</gene>
<proteinExistence type="inferred from homology"/>
<evidence type="ECO:0000313" key="12">
    <source>
        <dbReference type="EMBL" id="QLG70582.1"/>
    </source>
</evidence>
<feature type="domain" description="Amino acid transporter transmembrane" evidence="11">
    <location>
        <begin position="222"/>
        <end position="612"/>
    </location>
</feature>
<feature type="transmembrane region" description="Helical" evidence="10">
    <location>
        <begin position="556"/>
        <end position="579"/>
    </location>
</feature>
<evidence type="ECO:0000256" key="2">
    <source>
        <dbReference type="ARBA" id="ARBA00008066"/>
    </source>
</evidence>
<feature type="transmembrane region" description="Helical" evidence="10">
    <location>
        <begin position="591"/>
        <end position="613"/>
    </location>
</feature>